<dbReference type="Pfam" id="PF00076">
    <property type="entry name" value="RRM_1"/>
    <property type="match status" value="2"/>
</dbReference>
<proteinExistence type="predicted"/>
<feature type="compositionally biased region" description="Basic and acidic residues" evidence="3">
    <location>
        <begin position="172"/>
        <end position="183"/>
    </location>
</feature>
<feature type="domain" description="RRM" evidence="4">
    <location>
        <begin position="309"/>
        <end position="387"/>
    </location>
</feature>
<dbReference type="PANTHER" id="PTHR48025:SF1">
    <property type="entry name" value="RRM DOMAIN-CONTAINING PROTEIN"/>
    <property type="match status" value="1"/>
</dbReference>
<feature type="domain" description="RRM" evidence="4">
    <location>
        <begin position="209"/>
        <end position="286"/>
    </location>
</feature>
<dbReference type="STRING" id="34475.A0A4Y9Y0M8"/>
<evidence type="ECO:0000256" key="1">
    <source>
        <dbReference type="ARBA" id="ARBA00022884"/>
    </source>
</evidence>
<feature type="compositionally biased region" description="Gly residues" evidence="3">
    <location>
        <begin position="450"/>
        <end position="459"/>
    </location>
</feature>
<reference evidence="5 6" key="1">
    <citation type="submission" date="2019-01" db="EMBL/GenBank/DDBJ databases">
        <title>Genome sequencing of the rare red list fungi Fomitopsis rosea.</title>
        <authorList>
            <person name="Buettner E."/>
            <person name="Kellner H."/>
        </authorList>
    </citation>
    <scope>NUCLEOTIDE SEQUENCE [LARGE SCALE GENOMIC DNA]</scope>
    <source>
        <strain evidence="5 6">DSM 105464</strain>
    </source>
</reference>
<keyword evidence="1 2" id="KW-0694">RNA-binding</keyword>
<dbReference type="InterPro" id="IPR000504">
    <property type="entry name" value="RRM_dom"/>
</dbReference>
<dbReference type="SUPFAM" id="SSF54928">
    <property type="entry name" value="RNA-binding domain, RBD"/>
    <property type="match status" value="2"/>
</dbReference>
<feature type="compositionally biased region" description="Acidic residues" evidence="3">
    <location>
        <begin position="153"/>
        <end position="169"/>
    </location>
</feature>
<dbReference type="SMART" id="SM00360">
    <property type="entry name" value="RRM"/>
    <property type="match status" value="2"/>
</dbReference>
<dbReference type="InterPro" id="IPR012677">
    <property type="entry name" value="Nucleotide-bd_a/b_plait_sf"/>
</dbReference>
<organism evidence="5 6">
    <name type="scientific">Rhodofomes roseus</name>
    <dbReference type="NCBI Taxonomy" id="34475"/>
    <lineage>
        <taxon>Eukaryota</taxon>
        <taxon>Fungi</taxon>
        <taxon>Dikarya</taxon>
        <taxon>Basidiomycota</taxon>
        <taxon>Agaricomycotina</taxon>
        <taxon>Agaricomycetes</taxon>
        <taxon>Polyporales</taxon>
        <taxon>Rhodofomes</taxon>
    </lineage>
</organism>
<feature type="compositionally biased region" description="Gly residues" evidence="3">
    <location>
        <begin position="422"/>
        <end position="441"/>
    </location>
</feature>
<dbReference type="AlphaFoldDB" id="A0A4Y9Y0M8"/>
<feature type="region of interest" description="Disordered" evidence="3">
    <location>
        <begin position="382"/>
        <end position="474"/>
    </location>
</feature>
<feature type="region of interest" description="Disordered" evidence="3">
    <location>
        <begin position="1"/>
        <end position="205"/>
    </location>
</feature>
<evidence type="ECO:0000313" key="6">
    <source>
        <dbReference type="Proteomes" id="UP000298390"/>
    </source>
</evidence>
<dbReference type="InterPro" id="IPR050502">
    <property type="entry name" value="Euk_RNA-bind_prot"/>
</dbReference>
<comment type="caution">
    <text evidence="5">The sequence shown here is derived from an EMBL/GenBank/DDBJ whole genome shotgun (WGS) entry which is preliminary data.</text>
</comment>
<dbReference type="InterPro" id="IPR035979">
    <property type="entry name" value="RBD_domain_sf"/>
</dbReference>
<dbReference type="Gene3D" id="3.30.70.330">
    <property type="match status" value="2"/>
</dbReference>
<feature type="region of interest" description="Disordered" evidence="3">
    <location>
        <begin position="278"/>
        <end position="306"/>
    </location>
</feature>
<feature type="compositionally biased region" description="Acidic residues" evidence="3">
    <location>
        <begin position="84"/>
        <end position="93"/>
    </location>
</feature>
<feature type="compositionally biased region" description="Gly residues" evidence="3">
    <location>
        <begin position="391"/>
        <end position="414"/>
    </location>
</feature>
<gene>
    <name evidence="5" type="ORF">EVJ58_g7962</name>
</gene>
<evidence type="ECO:0000313" key="5">
    <source>
        <dbReference type="EMBL" id="TFY55900.1"/>
    </source>
</evidence>
<dbReference type="PANTHER" id="PTHR48025">
    <property type="entry name" value="OS02G0815200 PROTEIN"/>
    <property type="match status" value="1"/>
</dbReference>
<accession>A0A4Y9Y0M8</accession>
<dbReference type="GO" id="GO:0003729">
    <property type="term" value="F:mRNA binding"/>
    <property type="evidence" value="ECO:0007669"/>
    <property type="project" value="TreeGrafter"/>
</dbReference>
<feature type="compositionally biased region" description="Low complexity" evidence="3">
    <location>
        <begin position="72"/>
        <end position="83"/>
    </location>
</feature>
<sequence>MAKAGAKAAPPTKPTPVKANGKAKKAPSSDSSSSESEDEKPKATQVKATPKKASSSSDSEGESSSEDEASKKTAALAKAASSPEESDSDSSEEEAPKKATATLPKKATPAKTAPAKAASSSSSSEESSDDEASKKPQQKATTAKTTPAKKEASDEDSSDESSEDEDVVMADETTKNGKRKANDEAPAPAKKAKLATNDATATDGSEPTKAIFVGRLSWNVDNDWLAQEFAECGEVVSARVQMDRNTGKSRGFGYVNFATEEAVEAALKLNGKEIDGRPVNVDKSVPKAPTERRESRAQAFGDSQSSPSATLFVGNLSWDATEDILWETFSEYGEVKSVRMPTDRETGKPKGFGYVEFSDVDLAKKAFEGAAGAEIAGREIRLDYSQPRDSNGGGGRGFGGGDRGGRGRGFGGGDRGGRGRGRGFGGGFGGDRGGGRGGGRGRGGDRGRGGGRGGRGGPRTGAIAQSAGTKVTFD</sequence>
<dbReference type="Proteomes" id="UP000298390">
    <property type="component" value="Unassembled WGS sequence"/>
</dbReference>
<feature type="compositionally biased region" description="Low complexity" evidence="3">
    <location>
        <begin position="98"/>
        <end position="125"/>
    </location>
</feature>
<evidence type="ECO:0000256" key="3">
    <source>
        <dbReference type="SAM" id="MobiDB-lite"/>
    </source>
</evidence>
<name>A0A4Y9Y0M8_9APHY</name>
<evidence type="ECO:0000259" key="4">
    <source>
        <dbReference type="PROSITE" id="PS50102"/>
    </source>
</evidence>
<protein>
    <recommendedName>
        <fullName evidence="4">RRM domain-containing protein</fullName>
    </recommendedName>
</protein>
<dbReference type="PROSITE" id="PS50102">
    <property type="entry name" value="RRM"/>
    <property type="match status" value="2"/>
</dbReference>
<evidence type="ECO:0000256" key="2">
    <source>
        <dbReference type="PROSITE-ProRule" id="PRU00176"/>
    </source>
</evidence>
<feature type="compositionally biased region" description="Low complexity" evidence="3">
    <location>
        <begin position="1"/>
        <end position="19"/>
    </location>
</feature>
<dbReference type="EMBL" id="SEKV01000551">
    <property type="protein sequence ID" value="TFY55900.1"/>
    <property type="molecule type" value="Genomic_DNA"/>
</dbReference>